<dbReference type="AlphaFoldDB" id="A0A1I7MTC5"/>
<evidence type="ECO:0000313" key="6">
    <source>
        <dbReference type="EMBL" id="SFV25182.1"/>
    </source>
</evidence>
<keyword evidence="2" id="KW-0813">Transport</keyword>
<evidence type="ECO:0000256" key="3">
    <source>
        <dbReference type="ARBA" id="ARBA00022741"/>
    </source>
</evidence>
<evidence type="ECO:0000313" key="7">
    <source>
        <dbReference type="Proteomes" id="UP000198881"/>
    </source>
</evidence>
<reference evidence="6 7" key="1">
    <citation type="submission" date="2016-10" db="EMBL/GenBank/DDBJ databases">
        <authorList>
            <person name="de Groot N.N."/>
        </authorList>
    </citation>
    <scope>NUCLEOTIDE SEQUENCE [LARGE SCALE GENOMIC DNA]</scope>
    <source>
        <strain evidence="6 7">CGMCC 1.7054</strain>
    </source>
</reference>
<dbReference type="Gene3D" id="3.40.50.300">
    <property type="entry name" value="P-loop containing nucleotide triphosphate hydrolases"/>
    <property type="match status" value="1"/>
</dbReference>
<dbReference type="InterPro" id="IPR017871">
    <property type="entry name" value="ABC_transporter-like_CS"/>
</dbReference>
<accession>A0A1I7MTC5</accession>
<dbReference type="PROSITE" id="PS00211">
    <property type="entry name" value="ABC_TRANSPORTER_1"/>
    <property type="match status" value="1"/>
</dbReference>
<dbReference type="PROSITE" id="PS50893">
    <property type="entry name" value="ABC_TRANSPORTER_2"/>
    <property type="match status" value="1"/>
</dbReference>
<dbReference type="RefSeq" id="WP_177227978.1">
    <property type="nucleotide sequence ID" value="NZ_FPCG01000024.1"/>
</dbReference>
<evidence type="ECO:0000259" key="5">
    <source>
        <dbReference type="PROSITE" id="PS50893"/>
    </source>
</evidence>
<keyword evidence="7" id="KW-1185">Reference proteome</keyword>
<proteinExistence type="inferred from homology"/>
<name>A0A1I7MTC5_9MICC</name>
<protein>
    <submittedName>
        <fullName evidence="6">ABC-2 type transport system ATP-binding protein</fullName>
    </submittedName>
</protein>
<dbReference type="InterPro" id="IPR003439">
    <property type="entry name" value="ABC_transporter-like_ATP-bd"/>
</dbReference>
<sequence length="221" mass="24388">MSTTTPVIQLSSVTKTYQRRDLYTDASVTVLPGRAHAIVGPNGSGKSVMMRLMCGFLRPTSGIVAIDPRYLDGRRTFPDKFGVVIDKPGMLPHLTGIENLRRLAEIQKKIGEERIREVMQSFGLDPDARQRVHQYSLGMKQKLNLCQAVMEDPEVLVLDEPFNALDADSAGALRGRLASFVAHGGTLVFTSHDSRDVDQLAESVIRLENGRVTQEEAAPRT</sequence>
<dbReference type="PANTHER" id="PTHR43335">
    <property type="entry name" value="ABC TRANSPORTER, ATP-BINDING PROTEIN"/>
    <property type="match status" value="1"/>
</dbReference>
<dbReference type="GO" id="GO:0016887">
    <property type="term" value="F:ATP hydrolysis activity"/>
    <property type="evidence" value="ECO:0007669"/>
    <property type="project" value="InterPro"/>
</dbReference>
<dbReference type="SMART" id="SM00382">
    <property type="entry name" value="AAA"/>
    <property type="match status" value="1"/>
</dbReference>
<evidence type="ECO:0000256" key="1">
    <source>
        <dbReference type="ARBA" id="ARBA00005417"/>
    </source>
</evidence>
<dbReference type="GO" id="GO:0005524">
    <property type="term" value="F:ATP binding"/>
    <property type="evidence" value="ECO:0007669"/>
    <property type="project" value="UniProtKB-KW"/>
</dbReference>
<keyword evidence="4 6" id="KW-0067">ATP-binding</keyword>
<dbReference type="STRING" id="574650.SAMN04487966_1248"/>
<dbReference type="EMBL" id="FPCG01000024">
    <property type="protein sequence ID" value="SFV25182.1"/>
    <property type="molecule type" value="Genomic_DNA"/>
</dbReference>
<feature type="domain" description="ABC transporter" evidence="5">
    <location>
        <begin position="8"/>
        <end position="221"/>
    </location>
</feature>
<evidence type="ECO:0000256" key="2">
    <source>
        <dbReference type="ARBA" id="ARBA00022448"/>
    </source>
</evidence>
<comment type="similarity">
    <text evidence="1">Belongs to the ABC transporter superfamily.</text>
</comment>
<gene>
    <name evidence="6" type="ORF">SAMN04487966_1248</name>
</gene>
<keyword evidence="3" id="KW-0547">Nucleotide-binding</keyword>
<dbReference type="InterPro" id="IPR027417">
    <property type="entry name" value="P-loop_NTPase"/>
</dbReference>
<evidence type="ECO:0000256" key="4">
    <source>
        <dbReference type="ARBA" id="ARBA00022840"/>
    </source>
</evidence>
<dbReference type="SUPFAM" id="SSF52540">
    <property type="entry name" value="P-loop containing nucleoside triphosphate hydrolases"/>
    <property type="match status" value="1"/>
</dbReference>
<dbReference type="InterPro" id="IPR003593">
    <property type="entry name" value="AAA+_ATPase"/>
</dbReference>
<organism evidence="6 7">
    <name type="scientific">Micrococcus terreus</name>
    <dbReference type="NCBI Taxonomy" id="574650"/>
    <lineage>
        <taxon>Bacteria</taxon>
        <taxon>Bacillati</taxon>
        <taxon>Actinomycetota</taxon>
        <taxon>Actinomycetes</taxon>
        <taxon>Micrococcales</taxon>
        <taxon>Micrococcaceae</taxon>
        <taxon>Micrococcus</taxon>
    </lineage>
</organism>
<dbReference type="PANTHER" id="PTHR43335:SF4">
    <property type="entry name" value="ABC TRANSPORTER, ATP-BINDING PROTEIN"/>
    <property type="match status" value="1"/>
</dbReference>
<dbReference type="Pfam" id="PF00005">
    <property type="entry name" value="ABC_tran"/>
    <property type="match status" value="1"/>
</dbReference>
<dbReference type="Proteomes" id="UP000198881">
    <property type="component" value="Unassembled WGS sequence"/>
</dbReference>